<dbReference type="EMBL" id="BSDE01000001">
    <property type="protein sequence ID" value="GLH72601.1"/>
    <property type="molecule type" value="Genomic_DNA"/>
</dbReference>
<evidence type="ECO:0000313" key="14">
    <source>
        <dbReference type="Proteomes" id="UP001165069"/>
    </source>
</evidence>
<dbReference type="InterPro" id="IPR016136">
    <property type="entry name" value="DNA_helicase_N/primase_C"/>
</dbReference>
<protein>
    <recommendedName>
        <fullName evidence="10">DNA 5'-3' helicase</fullName>
        <ecNumber evidence="10">5.6.2.3</ecNumber>
    </recommendedName>
</protein>
<keyword evidence="2" id="KW-0639">Primosome</keyword>
<evidence type="ECO:0000256" key="9">
    <source>
        <dbReference type="ARBA" id="ARBA00023235"/>
    </source>
</evidence>
<dbReference type="InterPro" id="IPR007694">
    <property type="entry name" value="DNA_helicase_DnaB-like_C"/>
</dbReference>
<comment type="caution">
    <text evidence="13">The sequence shown here is derived from an EMBL/GenBank/DDBJ whole genome shotgun (WGS) entry which is preliminary data.</text>
</comment>
<dbReference type="SUPFAM" id="SSF48024">
    <property type="entry name" value="N-terminal domain of DnaB helicase"/>
    <property type="match status" value="1"/>
</dbReference>
<feature type="domain" description="SF4 helicase" evidence="12">
    <location>
        <begin position="179"/>
        <end position="454"/>
    </location>
</feature>
<keyword evidence="6 13" id="KW-0347">Helicase</keyword>
<dbReference type="GO" id="GO:0004386">
    <property type="term" value="F:helicase activity"/>
    <property type="evidence" value="ECO:0007669"/>
    <property type="project" value="UniProtKB-KW"/>
</dbReference>
<evidence type="ECO:0000256" key="7">
    <source>
        <dbReference type="ARBA" id="ARBA00022840"/>
    </source>
</evidence>
<evidence type="ECO:0000256" key="4">
    <source>
        <dbReference type="ARBA" id="ARBA00022741"/>
    </source>
</evidence>
<evidence type="ECO:0000256" key="8">
    <source>
        <dbReference type="ARBA" id="ARBA00023125"/>
    </source>
</evidence>
<keyword evidence="9" id="KW-0413">Isomerase</keyword>
<dbReference type="PANTHER" id="PTHR30153">
    <property type="entry name" value="REPLICATIVE DNA HELICASE DNAB"/>
    <property type="match status" value="1"/>
</dbReference>
<evidence type="ECO:0000256" key="3">
    <source>
        <dbReference type="ARBA" id="ARBA00022705"/>
    </source>
</evidence>
<evidence type="ECO:0000256" key="11">
    <source>
        <dbReference type="ARBA" id="ARBA00048954"/>
    </source>
</evidence>
<organism evidence="13 14">
    <name type="scientific">Geothrix limicola</name>
    <dbReference type="NCBI Taxonomy" id="2927978"/>
    <lineage>
        <taxon>Bacteria</taxon>
        <taxon>Pseudomonadati</taxon>
        <taxon>Acidobacteriota</taxon>
        <taxon>Holophagae</taxon>
        <taxon>Holophagales</taxon>
        <taxon>Holophagaceae</taxon>
        <taxon>Geothrix</taxon>
    </lineage>
</organism>
<evidence type="ECO:0000256" key="1">
    <source>
        <dbReference type="ARBA" id="ARBA00008428"/>
    </source>
</evidence>
<reference evidence="13 14" key="1">
    <citation type="journal article" date="2023" name="Antonie Van Leeuwenhoek">
        <title>Mesoterricola silvestris gen. nov., sp. nov., Mesoterricola sediminis sp. nov., Geothrix oryzae sp. nov., Geothrix edaphica sp. nov., Geothrix rubra sp. nov., and Geothrix limicola sp. nov., six novel members of Acidobacteriota isolated from soils.</title>
        <authorList>
            <person name="Itoh H."/>
            <person name="Sugisawa Y."/>
            <person name="Mise K."/>
            <person name="Xu Z."/>
            <person name="Kuniyasu M."/>
            <person name="Ushijima N."/>
            <person name="Kawano K."/>
            <person name="Kobayashi E."/>
            <person name="Shiratori Y."/>
            <person name="Masuda Y."/>
            <person name="Senoo K."/>
        </authorList>
    </citation>
    <scope>NUCLEOTIDE SEQUENCE [LARGE SCALE GENOMIC DNA]</scope>
    <source>
        <strain evidence="13 14">Red804</strain>
    </source>
</reference>
<keyword evidence="8" id="KW-0238">DNA-binding</keyword>
<keyword evidence="4" id="KW-0547">Nucleotide-binding</keyword>
<evidence type="ECO:0000313" key="13">
    <source>
        <dbReference type="EMBL" id="GLH72601.1"/>
    </source>
</evidence>
<dbReference type="PANTHER" id="PTHR30153:SF2">
    <property type="entry name" value="REPLICATIVE DNA HELICASE"/>
    <property type="match status" value="1"/>
</dbReference>
<dbReference type="Proteomes" id="UP001165069">
    <property type="component" value="Unassembled WGS sequence"/>
</dbReference>
<dbReference type="SUPFAM" id="SSF52540">
    <property type="entry name" value="P-loop containing nucleoside triphosphate hydrolases"/>
    <property type="match status" value="1"/>
</dbReference>
<evidence type="ECO:0000256" key="10">
    <source>
        <dbReference type="ARBA" id="ARBA00044969"/>
    </source>
</evidence>
<dbReference type="InterPro" id="IPR007693">
    <property type="entry name" value="DNA_helicase_DnaB-like_N"/>
</dbReference>
<evidence type="ECO:0000256" key="5">
    <source>
        <dbReference type="ARBA" id="ARBA00022801"/>
    </source>
</evidence>
<dbReference type="Pfam" id="PF00772">
    <property type="entry name" value="DnaB"/>
    <property type="match status" value="1"/>
</dbReference>
<dbReference type="InterPro" id="IPR036185">
    <property type="entry name" value="DNA_heli_DnaB-like_N_sf"/>
</dbReference>
<keyword evidence="14" id="KW-1185">Reference proteome</keyword>
<name>A0ABQ5QDN8_9BACT</name>
<dbReference type="Pfam" id="PF03796">
    <property type="entry name" value="DnaB_C"/>
    <property type="match status" value="1"/>
</dbReference>
<proteinExistence type="inferred from homology"/>
<comment type="similarity">
    <text evidence="1">Belongs to the helicase family. DnaB subfamily.</text>
</comment>
<dbReference type="EC" id="5.6.2.3" evidence="10"/>
<keyword evidence="7" id="KW-0067">ATP-binding</keyword>
<evidence type="ECO:0000259" key="12">
    <source>
        <dbReference type="PROSITE" id="PS51199"/>
    </source>
</evidence>
<keyword evidence="5" id="KW-0378">Hydrolase</keyword>
<evidence type="ECO:0000256" key="2">
    <source>
        <dbReference type="ARBA" id="ARBA00022515"/>
    </source>
</evidence>
<accession>A0ABQ5QDN8</accession>
<keyword evidence="3" id="KW-0235">DNA replication</keyword>
<dbReference type="PROSITE" id="PS51199">
    <property type="entry name" value="SF4_HELICASE"/>
    <property type="match status" value="1"/>
</dbReference>
<dbReference type="RefSeq" id="WP_285571451.1">
    <property type="nucleotide sequence ID" value="NZ_BSDE01000001.1"/>
</dbReference>
<gene>
    <name evidence="13" type="ORF">GETHLI_11030</name>
</gene>
<evidence type="ECO:0000256" key="6">
    <source>
        <dbReference type="ARBA" id="ARBA00022806"/>
    </source>
</evidence>
<comment type="catalytic activity">
    <reaction evidence="11">
        <text>ATP + H2O = ADP + phosphate + H(+)</text>
        <dbReference type="Rhea" id="RHEA:13065"/>
        <dbReference type="ChEBI" id="CHEBI:15377"/>
        <dbReference type="ChEBI" id="CHEBI:15378"/>
        <dbReference type="ChEBI" id="CHEBI:30616"/>
        <dbReference type="ChEBI" id="CHEBI:43474"/>
        <dbReference type="ChEBI" id="CHEBI:456216"/>
        <dbReference type="EC" id="5.6.2.3"/>
    </reaction>
</comment>
<dbReference type="CDD" id="cd00984">
    <property type="entry name" value="DnaB_C"/>
    <property type="match status" value="1"/>
</dbReference>
<dbReference type="InterPro" id="IPR027417">
    <property type="entry name" value="P-loop_NTPase"/>
</dbReference>
<dbReference type="Gene3D" id="1.10.860.10">
    <property type="entry name" value="DNAb Helicase, Chain A"/>
    <property type="match status" value="1"/>
</dbReference>
<dbReference type="Gene3D" id="3.40.50.300">
    <property type="entry name" value="P-loop containing nucleotide triphosphate hydrolases"/>
    <property type="match status" value="1"/>
</dbReference>
<sequence>MADWLPERLPEDIDAERSFLATCCAPGAGFVASEAVFMLSEDDFVHPAHRAVFRALKTLIEAQVEVSSLTLKDALDQDDSLNKVGGYPGLVELLAGEDVERPQVLADVIRRKAKLRRLVHLGAQLVRQAAEEEEAPELLVDQTAQSLFHLAQGDAKAKGLLSIEAVADEAMERLADRMEGRLSPGIRVGFSRFDELTQGFQPGNLIVLAARPGIGKTALALNWILRAAQDRDGRPGHCGAFFSLEMSHEEVFMRLLSAKSQTNMKDFQSGKASGRMDHVLKTRDELAQMPLFISDLASITVPQIRNMVVKQGSQSNRKIEFVIIDYLQLLSSPEGSRGAKQNEAVRIGEISRGLKIMAKDFGIPVVVLSQLNREVEHRTGGRPQLSDLRDSGAIEQDADMVAFIHRKMVATTDGDADLSSAELIVAKHRNGPTAIIPLHFQGEYAMYRELVRETSPY</sequence>